<feature type="binding site" evidence="10">
    <location>
        <position position="113"/>
    </location>
    <ligand>
        <name>ATP</name>
        <dbReference type="ChEBI" id="CHEBI:30616"/>
    </ligand>
</feature>
<evidence type="ECO:0000256" key="11">
    <source>
        <dbReference type="PROSITE-ProRule" id="PRU00706"/>
    </source>
</evidence>
<dbReference type="InterPro" id="IPR001564">
    <property type="entry name" value="Nucleoside_diP_kinase"/>
</dbReference>
<evidence type="ECO:0000256" key="10">
    <source>
        <dbReference type="HAMAP-Rule" id="MF_00451"/>
    </source>
</evidence>
<sequence>MPEKTFFLIKPDGVARRLEEEIFDRVEKGGLKIVLRKKTVLTLEQAGNLYKPHFGKEFYPGLIEFITSGPVIACVVEGEQAVYYLRNLMGDTDPLKAKPGTIRGDLREDEVINNHGSIKNLVHGSDSPDSAEREIAIFFKEINL</sequence>
<feature type="active site" description="Pros-phosphohistidine intermediate" evidence="10 11">
    <location>
        <position position="123"/>
    </location>
</feature>
<dbReference type="InterPro" id="IPR034907">
    <property type="entry name" value="NDK-like_dom"/>
</dbReference>
<protein>
    <recommendedName>
        <fullName evidence="10 13">Nucleoside diphosphate kinase</fullName>
        <shortName evidence="10">NDK</shortName>
        <shortName evidence="10">NDP kinase</shortName>
        <ecNumber evidence="10 13">2.7.4.6</ecNumber>
    </recommendedName>
    <alternativeName>
        <fullName evidence="10">Nucleoside-2-P kinase</fullName>
    </alternativeName>
</protein>
<dbReference type="PROSITE" id="PS00469">
    <property type="entry name" value="NDPK"/>
    <property type="match status" value="1"/>
</dbReference>
<dbReference type="SUPFAM" id="SSF54919">
    <property type="entry name" value="Nucleoside diphosphate kinase, NDK"/>
    <property type="match status" value="1"/>
</dbReference>
<comment type="similarity">
    <text evidence="2 10 11 12">Belongs to the NDK family.</text>
</comment>
<accession>A0A9D6UMJ6</accession>
<keyword evidence="10" id="KW-0963">Cytoplasm</keyword>
<evidence type="ECO:0000256" key="12">
    <source>
        <dbReference type="RuleBase" id="RU004011"/>
    </source>
</evidence>
<dbReference type="Gene3D" id="3.30.70.141">
    <property type="entry name" value="Nucleoside diphosphate kinase-like domain"/>
    <property type="match status" value="1"/>
</dbReference>
<dbReference type="PRINTS" id="PR01243">
    <property type="entry name" value="NUCDPKINASE"/>
</dbReference>
<dbReference type="InterPro" id="IPR023005">
    <property type="entry name" value="Nucleoside_diP_kinase_AS"/>
</dbReference>
<keyword evidence="3 10" id="KW-0808">Transferase</keyword>
<feature type="binding site" evidence="10 11">
    <location>
        <position position="92"/>
    </location>
    <ligand>
        <name>ATP</name>
        <dbReference type="ChEBI" id="CHEBI:30616"/>
    </ligand>
</feature>
<comment type="subcellular location">
    <subcellularLocation>
        <location evidence="10">Cytoplasm</location>
    </subcellularLocation>
</comment>
<dbReference type="Pfam" id="PF00334">
    <property type="entry name" value="NDK"/>
    <property type="match status" value="1"/>
</dbReference>
<comment type="function">
    <text evidence="10">Major role in the synthesis of nucleoside triphosphates other than ATP. The ATP gamma phosphate is transferred to the NDP beta phosphate via a ping-pong mechanism, using a phosphorylated active-site intermediate.</text>
</comment>
<keyword evidence="9 10" id="KW-0546">Nucleotide metabolism</keyword>
<comment type="caution">
    <text evidence="15">The sequence shown here is derived from an EMBL/GenBank/DDBJ whole genome shotgun (WGS) entry which is preliminary data.</text>
</comment>
<dbReference type="GO" id="GO:0046872">
    <property type="term" value="F:metal ion binding"/>
    <property type="evidence" value="ECO:0007669"/>
    <property type="project" value="UniProtKB-KW"/>
</dbReference>
<dbReference type="EMBL" id="JACRKR010000131">
    <property type="protein sequence ID" value="MBI5078907.1"/>
    <property type="molecule type" value="Genomic_DNA"/>
</dbReference>
<evidence type="ECO:0000256" key="8">
    <source>
        <dbReference type="ARBA" id="ARBA00022842"/>
    </source>
</evidence>
<evidence type="ECO:0000313" key="16">
    <source>
        <dbReference type="Proteomes" id="UP000808761"/>
    </source>
</evidence>
<dbReference type="GO" id="GO:0006241">
    <property type="term" value="P:CTP biosynthetic process"/>
    <property type="evidence" value="ECO:0007669"/>
    <property type="project" value="UniProtKB-UniRule"/>
</dbReference>
<feature type="binding site" evidence="10 11">
    <location>
        <position position="86"/>
    </location>
    <ligand>
        <name>ATP</name>
        <dbReference type="ChEBI" id="CHEBI:30616"/>
    </ligand>
</feature>
<keyword evidence="6 10" id="KW-0418">Kinase</keyword>
<gene>
    <name evidence="10 15" type="primary">ndk</name>
    <name evidence="15" type="ORF">HZB08_02675</name>
</gene>
<dbReference type="FunFam" id="3.30.70.141:FF:000017">
    <property type="entry name" value="Nucleoside diphosphate kinase"/>
    <property type="match status" value="1"/>
</dbReference>
<feature type="binding site" evidence="11">
    <location>
        <position position="120"/>
    </location>
    <ligand>
        <name>ATP</name>
        <dbReference type="ChEBI" id="CHEBI:30616"/>
    </ligand>
</feature>
<dbReference type="EC" id="2.7.4.6" evidence="10 13"/>
<dbReference type="CDD" id="cd04413">
    <property type="entry name" value="NDPk_I"/>
    <property type="match status" value="1"/>
</dbReference>
<reference evidence="15" key="1">
    <citation type="submission" date="2020-07" db="EMBL/GenBank/DDBJ databases">
        <title>Huge and variable diversity of episymbiotic CPR bacteria and DPANN archaea in groundwater ecosystems.</title>
        <authorList>
            <person name="He C.Y."/>
            <person name="Keren R."/>
            <person name="Whittaker M."/>
            <person name="Farag I.F."/>
            <person name="Doudna J."/>
            <person name="Cate J.H.D."/>
            <person name="Banfield J.F."/>
        </authorList>
    </citation>
    <scope>NUCLEOTIDE SEQUENCE</scope>
    <source>
        <strain evidence="15">NC_groundwater_1860_Pr3_B-0.1um_51_7</strain>
    </source>
</reference>
<dbReference type="GO" id="GO:0005524">
    <property type="term" value="F:ATP binding"/>
    <property type="evidence" value="ECO:0007669"/>
    <property type="project" value="UniProtKB-UniRule"/>
</dbReference>
<dbReference type="AlphaFoldDB" id="A0A9D6UMJ6"/>
<feature type="domain" description="Nucleoside diphosphate kinase-like" evidence="14">
    <location>
        <begin position="2"/>
        <end position="143"/>
    </location>
</feature>
<comment type="catalytic activity">
    <reaction evidence="10 13">
        <text>a 2'-deoxyribonucleoside 5'-diphosphate + ATP = a 2'-deoxyribonucleoside 5'-triphosphate + ADP</text>
        <dbReference type="Rhea" id="RHEA:44640"/>
        <dbReference type="ChEBI" id="CHEBI:30616"/>
        <dbReference type="ChEBI" id="CHEBI:61560"/>
        <dbReference type="ChEBI" id="CHEBI:73316"/>
        <dbReference type="ChEBI" id="CHEBI:456216"/>
        <dbReference type="EC" id="2.7.4.6"/>
    </reaction>
</comment>
<dbReference type="GO" id="GO:0004550">
    <property type="term" value="F:nucleoside diphosphate kinase activity"/>
    <property type="evidence" value="ECO:0007669"/>
    <property type="project" value="UniProtKB-UniRule"/>
</dbReference>
<feature type="binding site" evidence="10 11">
    <location>
        <position position="58"/>
    </location>
    <ligand>
        <name>ATP</name>
        <dbReference type="ChEBI" id="CHEBI:30616"/>
    </ligand>
</feature>
<dbReference type="Proteomes" id="UP000808761">
    <property type="component" value="Unassembled WGS sequence"/>
</dbReference>
<keyword evidence="8 10" id="KW-0460">Magnesium</keyword>
<dbReference type="GO" id="GO:0006228">
    <property type="term" value="P:UTP biosynthetic process"/>
    <property type="evidence" value="ECO:0007669"/>
    <property type="project" value="UniProtKB-UniRule"/>
</dbReference>
<evidence type="ECO:0000256" key="5">
    <source>
        <dbReference type="ARBA" id="ARBA00022741"/>
    </source>
</evidence>
<dbReference type="GO" id="GO:0006183">
    <property type="term" value="P:GTP biosynthetic process"/>
    <property type="evidence" value="ECO:0007669"/>
    <property type="project" value="UniProtKB-UniRule"/>
</dbReference>
<comment type="catalytic activity">
    <reaction evidence="10">
        <text>a ribonucleoside 5'-diphosphate + ATP = a ribonucleoside 5'-triphosphate + ADP</text>
        <dbReference type="Rhea" id="RHEA:18113"/>
        <dbReference type="ChEBI" id="CHEBI:30616"/>
        <dbReference type="ChEBI" id="CHEBI:57930"/>
        <dbReference type="ChEBI" id="CHEBI:61557"/>
        <dbReference type="ChEBI" id="CHEBI:456216"/>
        <dbReference type="EC" id="2.7.4.6"/>
    </reaction>
</comment>
<comment type="cofactor">
    <cofactor evidence="1 10">
        <name>Mg(2+)</name>
        <dbReference type="ChEBI" id="CHEBI:18420"/>
    </cofactor>
</comment>
<proteinExistence type="inferred from homology"/>
<keyword evidence="10" id="KW-0597">Phosphoprotein</keyword>
<feature type="binding site" evidence="10 11">
    <location>
        <position position="103"/>
    </location>
    <ligand>
        <name>ATP</name>
        <dbReference type="ChEBI" id="CHEBI:30616"/>
    </ligand>
</feature>
<dbReference type="NCBIfam" id="NF001908">
    <property type="entry name" value="PRK00668.1"/>
    <property type="match status" value="1"/>
</dbReference>
<evidence type="ECO:0000256" key="6">
    <source>
        <dbReference type="ARBA" id="ARBA00022777"/>
    </source>
</evidence>
<dbReference type="HAMAP" id="MF_00451">
    <property type="entry name" value="NDP_kinase"/>
    <property type="match status" value="1"/>
</dbReference>
<dbReference type="SMART" id="SM00562">
    <property type="entry name" value="NDK"/>
    <property type="match status" value="1"/>
</dbReference>
<organism evidence="15 16">
    <name type="scientific">Candidatus Saganbacteria bacterium</name>
    <dbReference type="NCBI Taxonomy" id="2575572"/>
    <lineage>
        <taxon>Bacteria</taxon>
        <taxon>Bacillati</taxon>
        <taxon>Saganbacteria</taxon>
    </lineage>
</organism>
<dbReference type="GO" id="GO:0005737">
    <property type="term" value="C:cytoplasm"/>
    <property type="evidence" value="ECO:0007669"/>
    <property type="project" value="UniProtKB-SubCell"/>
</dbReference>
<comment type="subunit">
    <text evidence="10">Homotetramer.</text>
</comment>
<evidence type="ECO:0000256" key="2">
    <source>
        <dbReference type="ARBA" id="ARBA00008142"/>
    </source>
</evidence>
<evidence type="ECO:0000256" key="7">
    <source>
        <dbReference type="ARBA" id="ARBA00022840"/>
    </source>
</evidence>
<evidence type="ECO:0000259" key="14">
    <source>
        <dbReference type="SMART" id="SM00562"/>
    </source>
</evidence>
<dbReference type="PANTHER" id="PTHR11349">
    <property type="entry name" value="NUCLEOSIDE DIPHOSPHATE KINASE"/>
    <property type="match status" value="1"/>
</dbReference>
<keyword evidence="5 10" id="KW-0547">Nucleotide-binding</keyword>
<evidence type="ECO:0000256" key="13">
    <source>
        <dbReference type="RuleBase" id="RU004013"/>
    </source>
</evidence>
<dbReference type="InterPro" id="IPR036850">
    <property type="entry name" value="NDK-like_dom_sf"/>
</dbReference>
<evidence type="ECO:0000256" key="9">
    <source>
        <dbReference type="ARBA" id="ARBA00023080"/>
    </source>
</evidence>
<evidence type="ECO:0000256" key="3">
    <source>
        <dbReference type="ARBA" id="ARBA00022679"/>
    </source>
</evidence>
<name>A0A9D6UMJ6_UNCSA</name>
<keyword evidence="7 10" id="KW-0067">ATP-binding</keyword>
<keyword evidence="4 10" id="KW-0479">Metal-binding</keyword>
<evidence type="ECO:0000313" key="15">
    <source>
        <dbReference type="EMBL" id="MBI5078907.1"/>
    </source>
</evidence>
<evidence type="ECO:0000256" key="1">
    <source>
        <dbReference type="ARBA" id="ARBA00001946"/>
    </source>
</evidence>
<dbReference type="PROSITE" id="PS51374">
    <property type="entry name" value="NDPK_LIKE"/>
    <property type="match status" value="1"/>
</dbReference>
<evidence type="ECO:0000256" key="4">
    <source>
        <dbReference type="ARBA" id="ARBA00022723"/>
    </source>
</evidence>
<feature type="binding site" evidence="10 11">
    <location>
        <position position="10"/>
    </location>
    <ligand>
        <name>ATP</name>
        <dbReference type="ChEBI" id="CHEBI:30616"/>
    </ligand>
</feature>